<sequence>MTGPVPVRPAAVLYGDDAVFDRLFDDELLARLDTLLATGRPRHLTRLDTAPARARLADAEVLVTGWGCPPVTEADLAAAPRLRAVFHAGGSVKGVLPSGAWTRDLVVTSGAAANAVPVAEYTLAAILFAGKRVPEYAARQRDRPGDPGVYGELPVPGNHRRTVGVVGLSRTGRRLLDLLRPFDLRALVADPYADPADAAAYGAELVDLETLLAAADVVTLHAPALPATRHLLDARRLALLPDGATVVNTARGSLVDTAALTRECIGGRLRAVLDVTDPEPLPADSPLHRLPNVLLTPHLAGAMGGETRRIGELTVDEIGRYVRGEALRHRVHHGDLARIA</sequence>
<protein>
    <submittedName>
        <fullName evidence="7">Glycerate dehydrogenase</fullName>
    </submittedName>
</protein>
<evidence type="ECO:0000313" key="7">
    <source>
        <dbReference type="EMBL" id="BCJ70197.1"/>
    </source>
</evidence>
<dbReference type="PROSITE" id="PS00670">
    <property type="entry name" value="D_2_HYDROXYACID_DH_2"/>
    <property type="match status" value="1"/>
</dbReference>
<feature type="domain" description="D-isomer specific 2-hydroxyacid dehydrogenase NAD-binding" evidence="6">
    <location>
        <begin position="124"/>
        <end position="300"/>
    </location>
</feature>
<dbReference type="GO" id="GO:0051287">
    <property type="term" value="F:NAD binding"/>
    <property type="evidence" value="ECO:0007669"/>
    <property type="project" value="InterPro"/>
</dbReference>
<evidence type="ECO:0000259" key="5">
    <source>
        <dbReference type="Pfam" id="PF00389"/>
    </source>
</evidence>
<dbReference type="Pfam" id="PF02826">
    <property type="entry name" value="2-Hacid_dh_C"/>
    <property type="match status" value="1"/>
</dbReference>
<dbReference type="AlphaFoldDB" id="A0A810NAF0"/>
<keyword evidence="3" id="KW-0520">NAD</keyword>
<dbReference type="PANTHER" id="PTHR42789:SF1">
    <property type="entry name" value="D-ISOMER SPECIFIC 2-HYDROXYACID DEHYDROGENASE FAMILY PROTEIN (AFU_ORTHOLOGUE AFUA_6G10090)"/>
    <property type="match status" value="1"/>
</dbReference>
<dbReference type="InterPro" id="IPR029753">
    <property type="entry name" value="D-isomer_DH_CS"/>
</dbReference>
<dbReference type="SUPFAM" id="SSF52283">
    <property type="entry name" value="Formate/glycerate dehydrogenase catalytic domain-like"/>
    <property type="match status" value="1"/>
</dbReference>
<evidence type="ECO:0000256" key="3">
    <source>
        <dbReference type="ARBA" id="ARBA00023027"/>
    </source>
</evidence>
<dbReference type="InterPro" id="IPR036291">
    <property type="entry name" value="NAD(P)-bd_dom_sf"/>
</dbReference>
<feature type="domain" description="D-isomer specific 2-hydroxyacid dehydrogenase catalytic" evidence="5">
    <location>
        <begin position="48"/>
        <end position="331"/>
    </location>
</feature>
<dbReference type="RefSeq" id="WP_246568106.1">
    <property type="nucleotide sequence ID" value="NZ_AP023359.1"/>
</dbReference>
<evidence type="ECO:0000313" key="8">
    <source>
        <dbReference type="Proteomes" id="UP000680866"/>
    </source>
</evidence>
<dbReference type="KEGG" id="pry:Prubr_72180"/>
<keyword evidence="8" id="KW-1185">Reference proteome</keyword>
<organism evidence="7 8">
    <name type="scientific">Polymorphospora rubra</name>
    <dbReference type="NCBI Taxonomy" id="338584"/>
    <lineage>
        <taxon>Bacteria</taxon>
        <taxon>Bacillati</taxon>
        <taxon>Actinomycetota</taxon>
        <taxon>Actinomycetes</taxon>
        <taxon>Micromonosporales</taxon>
        <taxon>Micromonosporaceae</taxon>
        <taxon>Polymorphospora</taxon>
    </lineage>
</organism>
<comment type="similarity">
    <text evidence="1 4">Belongs to the D-isomer specific 2-hydroxyacid dehydrogenase family.</text>
</comment>
<dbReference type="InterPro" id="IPR006139">
    <property type="entry name" value="D-isomer_2_OHA_DH_cat_dom"/>
</dbReference>
<dbReference type="SUPFAM" id="SSF51735">
    <property type="entry name" value="NAD(P)-binding Rossmann-fold domains"/>
    <property type="match status" value="1"/>
</dbReference>
<proteinExistence type="inferred from homology"/>
<accession>A0A810NAF0</accession>
<evidence type="ECO:0000256" key="2">
    <source>
        <dbReference type="ARBA" id="ARBA00023002"/>
    </source>
</evidence>
<dbReference type="Gene3D" id="3.40.50.720">
    <property type="entry name" value="NAD(P)-binding Rossmann-like Domain"/>
    <property type="match status" value="2"/>
</dbReference>
<evidence type="ECO:0000259" key="6">
    <source>
        <dbReference type="Pfam" id="PF02826"/>
    </source>
</evidence>
<dbReference type="EMBL" id="AP023359">
    <property type="protein sequence ID" value="BCJ70197.1"/>
    <property type="molecule type" value="Genomic_DNA"/>
</dbReference>
<dbReference type="Pfam" id="PF00389">
    <property type="entry name" value="2-Hacid_dh"/>
    <property type="match status" value="1"/>
</dbReference>
<dbReference type="PANTHER" id="PTHR42789">
    <property type="entry name" value="D-ISOMER SPECIFIC 2-HYDROXYACID DEHYDROGENASE FAMILY PROTEIN (AFU_ORTHOLOGUE AFUA_6G10090)"/>
    <property type="match status" value="1"/>
</dbReference>
<dbReference type="CDD" id="cd12167">
    <property type="entry name" value="2-Hacid_dh_8"/>
    <property type="match status" value="1"/>
</dbReference>
<reference evidence="7" key="1">
    <citation type="submission" date="2020-08" db="EMBL/GenBank/DDBJ databases">
        <title>Whole genome shotgun sequence of Polymorphospora rubra NBRC 101157.</title>
        <authorList>
            <person name="Komaki H."/>
            <person name="Tamura T."/>
        </authorList>
    </citation>
    <scope>NUCLEOTIDE SEQUENCE</scope>
    <source>
        <strain evidence="7">NBRC 101157</strain>
    </source>
</reference>
<evidence type="ECO:0000256" key="1">
    <source>
        <dbReference type="ARBA" id="ARBA00005854"/>
    </source>
</evidence>
<dbReference type="InterPro" id="IPR050857">
    <property type="entry name" value="D-2-hydroxyacid_DH"/>
</dbReference>
<dbReference type="InterPro" id="IPR006140">
    <property type="entry name" value="D-isomer_DH_NAD-bd"/>
</dbReference>
<gene>
    <name evidence="7" type="ORF">Prubr_72180</name>
</gene>
<dbReference type="GO" id="GO:0016616">
    <property type="term" value="F:oxidoreductase activity, acting on the CH-OH group of donors, NAD or NADP as acceptor"/>
    <property type="evidence" value="ECO:0007669"/>
    <property type="project" value="InterPro"/>
</dbReference>
<keyword evidence="2 4" id="KW-0560">Oxidoreductase</keyword>
<evidence type="ECO:0000256" key="4">
    <source>
        <dbReference type="RuleBase" id="RU003719"/>
    </source>
</evidence>
<dbReference type="Proteomes" id="UP000680866">
    <property type="component" value="Chromosome"/>
</dbReference>
<name>A0A810NAF0_9ACTN</name>